<organism evidence="2 3">
    <name type="scientific">Anaerobranca gottschalkii DSM 13577</name>
    <dbReference type="NCBI Taxonomy" id="1120990"/>
    <lineage>
        <taxon>Bacteria</taxon>
        <taxon>Bacillati</taxon>
        <taxon>Bacillota</taxon>
        <taxon>Clostridia</taxon>
        <taxon>Eubacteriales</taxon>
        <taxon>Proteinivoracaceae</taxon>
        <taxon>Anaerobranca</taxon>
    </lineage>
</organism>
<keyword evidence="3" id="KW-1185">Reference proteome</keyword>
<feature type="transmembrane region" description="Helical" evidence="1">
    <location>
        <begin position="41"/>
        <end position="61"/>
    </location>
</feature>
<dbReference type="RefSeq" id="WP_091347734.1">
    <property type="nucleotide sequence ID" value="NZ_FOIF01000001.1"/>
</dbReference>
<proteinExistence type="predicted"/>
<evidence type="ECO:0000313" key="2">
    <source>
        <dbReference type="EMBL" id="SES62661.1"/>
    </source>
</evidence>
<evidence type="ECO:0000313" key="3">
    <source>
        <dbReference type="Proteomes" id="UP000243819"/>
    </source>
</evidence>
<keyword evidence="1" id="KW-1133">Transmembrane helix</keyword>
<feature type="transmembrane region" description="Helical" evidence="1">
    <location>
        <begin position="223"/>
        <end position="241"/>
    </location>
</feature>
<feature type="transmembrane region" description="Helical" evidence="1">
    <location>
        <begin position="160"/>
        <end position="190"/>
    </location>
</feature>
<feature type="transmembrane region" description="Helical" evidence="1">
    <location>
        <begin position="132"/>
        <end position="148"/>
    </location>
</feature>
<feature type="transmembrane region" description="Helical" evidence="1">
    <location>
        <begin position="67"/>
        <end position="86"/>
    </location>
</feature>
<feature type="transmembrane region" description="Helical" evidence="1">
    <location>
        <begin position="106"/>
        <end position="126"/>
    </location>
</feature>
<dbReference type="OrthoDB" id="2679245at2"/>
<gene>
    <name evidence="2" type="ORF">SAMN03080614_100173</name>
</gene>
<keyword evidence="1" id="KW-0472">Membrane</keyword>
<dbReference type="STRING" id="1120990.SAMN03080614_100173"/>
<evidence type="ECO:0008006" key="4">
    <source>
        <dbReference type="Google" id="ProtNLM"/>
    </source>
</evidence>
<reference evidence="3" key="1">
    <citation type="submission" date="2016-10" db="EMBL/GenBank/DDBJ databases">
        <authorList>
            <person name="Varghese N."/>
            <person name="Submissions S."/>
        </authorList>
    </citation>
    <scope>NUCLEOTIDE SEQUENCE [LARGE SCALE GENOMIC DNA]</scope>
    <source>
        <strain evidence="3">DSM 13577</strain>
    </source>
</reference>
<name>A0A1H9Y1Y7_9FIRM</name>
<protein>
    <recommendedName>
        <fullName evidence="4">UDP-N-acetylmuramyl pentapeptide phosphotransferase/UDP-N-acetylglucosamine-1-phosphate transferase</fullName>
    </recommendedName>
</protein>
<dbReference type="AlphaFoldDB" id="A0A1H9Y1Y7"/>
<feature type="transmembrane region" description="Helical" evidence="1">
    <location>
        <begin position="6"/>
        <end position="21"/>
    </location>
</feature>
<evidence type="ECO:0000256" key="1">
    <source>
        <dbReference type="SAM" id="Phobius"/>
    </source>
</evidence>
<sequence length="262" mass="29488">MFYLTAFFGLFISFIISKWILNLAKDGGLVVTNYRGEKVPVALGIIIICGIMGISLILHLLNTPLDYKLLFVYLGVFTIGFFDDVLGKGDSKGFKGHFKAFFKGQLTTGFIKAVGVPILLLLYFTFDDYIKLIDLIFISLLVNLFNFFDLRPGRCQKVFLITNLLLLPFSKTITPLYVGILAITIATLIMDLREKGMLGDAGANLLGIITGIQVLALQFPYRVIVYLMVFILTFIGEKYSFTKIIEKNRFLNYIDKLGRIKG</sequence>
<keyword evidence="1" id="KW-0812">Transmembrane</keyword>
<dbReference type="EMBL" id="FOIF01000001">
    <property type="protein sequence ID" value="SES62661.1"/>
    <property type="molecule type" value="Genomic_DNA"/>
</dbReference>
<accession>A0A1H9Y1Y7</accession>
<dbReference type="Proteomes" id="UP000243819">
    <property type="component" value="Unassembled WGS sequence"/>
</dbReference>